<dbReference type="PANTHER" id="PTHR22600:SF57">
    <property type="entry name" value="BETA-N-ACETYLHEXOSAMINIDASE"/>
    <property type="match status" value="1"/>
</dbReference>
<dbReference type="InterPro" id="IPR029018">
    <property type="entry name" value="Hex-like_dom2"/>
</dbReference>
<evidence type="ECO:0000259" key="8">
    <source>
        <dbReference type="Pfam" id="PF00728"/>
    </source>
</evidence>
<feature type="domain" description="Glycoside hydrolase family 20 catalytic" evidence="8">
    <location>
        <begin position="158"/>
        <end position="503"/>
    </location>
</feature>
<dbReference type="SUPFAM" id="SSF51445">
    <property type="entry name" value="(Trans)glycosidases"/>
    <property type="match status" value="1"/>
</dbReference>
<dbReference type="CDD" id="cd06563">
    <property type="entry name" value="GH20_chitobiase-like"/>
    <property type="match status" value="1"/>
</dbReference>
<evidence type="ECO:0000256" key="3">
    <source>
        <dbReference type="ARBA" id="ARBA00012663"/>
    </source>
</evidence>
<dbReference type="InterPro" id="IPR017853">
    <property type="entry name" value="GH"/>
</dbReference>
<keyword evidence="12" id="KW-1185">Reference proteome</keyword>
<dbReference type="InterPro" id="IPR008979">
    <property type="entry name" value="Galactose-bd-like_sf"/>
</dbReference>
<dbReference type="SUPFAM" id="SSF55545">
    <property type="entry name" value="beta-N-acetylhexosaminidase-like domain"/>
    <property type="match status" value="1"/>
</dbReference>
<comment type="caution">
    <text evidence="11">The sequence shown here is derived from an EMBL/GenBank/DDBJ whole genome shotgun (WGS) entry which is preliminary data.</text>
</comment>
<dbReference type="EC" id="3.2.1.52" evidence="3"/>
<dbReference type="Pfam" id="PF00728">
    <property type="entry name" value="Glyco_hydro_20"/>
    <property type="match status" value="1"/>
</dbReference>
<evidence type="ECO:0000259" key="9">
    <source>
        <dbReference type="Pfam" id="PF00754"/>
    </source>
</evidence>
<keyword evidence="5" id="KW-0326">Glycosidase</keyword>
<dbReference type="SUPFAM" id="SSF49785">
    <property type="entry name" value="Galactose-binding domain-like"/>
    <property type="match status" value="1"/>
</dbReference>
<dbReference type="InterPro" id="IPR015882">
    <property type="entry name" value="HEX_bac_N"/>
</dbReference>
<organism evidence="11 12">
    <name type="scientific">Danxiaibacter flavus</name>
    <dbReference type="NCBI Taxonomy" id="3049108"/>
    <lineage>
        <taxon>Bacteria</taxon>
        <taxon>Pseudomonadati</taxon>
        <taxon>Bacteroidota</taxon>
        <taxon>Chitinophagia</taxon>
        <taxon>Chitinophagales</taxon>
        <taxon>Chitinophagaceae</taxon>
        <taxon>Danxiaibacter</taxon>
    </lineage>
</organism>
<sequence>MKRTIALFFCSLFAITCFSQKNNIVPAPQKVVYSQGSFVFSNCSAIRVDEKNEDLLKAVRPLVSKLRIAAGIDLLSAKKCKTGNVVRIALDNTIKSPEGYQIVVKPSVIDIKAQQPSGVFYAVQTLLQLLPVNIESPVPVKNEQWKISCVEVEDAPRFAYRGVMLDVARHYMALDSVKRIIDLIAMQKMNRFHWHLTDSQGWRFESKKFPKLTKIGAFRKGTPLNTTYDYNSRPNDTLYGGFYTEDQMREIVKYAADRFITVVPEIEMPAHSKSALAAYPELACLDSNGHAFAYPSDIQDEYCTKDETFTFLDGILEEVMDIFPSEYIHIAGDEAGKANWKKCKFDQQRMKDENLKDVEELQSYFIKRIAQFVNSKGRKVIGWDEIMQGGLAPGAAVMSWTGVENGIKAAKQEHNVVMTPGGYCYLDHYQSDAPGEPVAFGGLTTLSKAYSYEPVPAELNAAQGAFINGVQGNLWTEHIPYAKKAEYMIFPRAIALAEVGWSQPQQKNYEDFARRLSSSYLKRLDLHGVNYSKHMYDLKLVNSVDGKGNVFMQLGGVANGKNIYYTLDGTTPSEKSPVYKQRVLVKHDCVITAALLNDGIVTDRLQKAFAIHKGVGKRATLKNAPNKNYNRGGNDAWHNGSKGSDEQFSNDEWLGWNDEVFEGTLDFGKAVKFNSVKTRFFHKPSSWIWMPKSIIIEVSDDGTNFRTIAKKELQVPANEGAIPVELTFDQVNARYFRVTAEPHGKIAPGNVGAGDASWLFVDEVVIE</sequence>
<feature type="domain" description="Beta-hexosaminidase bacterial type N-terminal" evidence="10">
    <location>
        <begin position="23"/>
        <end position="155"/>
    </location>
</feature>
<dbReference type="Pfam" id="PF00754">
    <property type="entry name" value="F5_F8_type_C"/>
    <property type="match status" value="1"/>
</dbReference>
<dbReference type="InterPro" id="IPR026876">
    <property type="entry name" value="Fn3_assoc_repeat"/>
</dbReference>
<evidence type="ECO:0000256" key="1">
    <source>
        <dbReference type="ARBA" id="ARBA00001231"/>
    </source>
</evidence>
<dbReference type="EMBL" id="JAULBC010000003">
    <property type="protein sequence ID" value="MEX6688276.1"/>
    <property type="molecule type" value="Genomic_DNA"/>
</dbReference>
<evidence type="ECO:0000259" key="10">
    <source>
        <dbReference type="Pfam" id="PF02838"/>
    </source>
</evidence>
<evidence type="ECO:0000313" key="11">
    <source>
        <dbReference type="EMBL" id="MEX6688276.1"/>
    </source>
</evidence>
<feature type="domain" description="F5/8 type C" evidence="9">
    <location>
        <begin position="650"/>
        <end position="742"/>
    </location>
</feature>
<comment type="catalytic activity">
    <reaction evidence="1">
        <text>Hydrolysis of terminal non-reducing N-acetyl-D-hexosamine residues in N-acetyl-beta-D-hexosaminides.</text>
        <dbReference type="EC" id="3.2.1.52"/>
    </reaction>
</comment>
<reference evidence="11 12" key="1">
    <citation type="submission" date="2023-07" db="EMBL/GenBank/DDBJ databases">
        <authorList>
            <person name="Lian W.-H."/>
        </authorList>
    </citation>
    <scope>NUCLEOTIDE SEQUENCE [LARGE SCALE GENOMIC DNA]</scope>
    <source>
        <strain evidence="11 12">SYSU DXS3180</strain>
    </source>
</reference>
<dbReference type="PRINTS" id="PR00738">
    <property type="entry name" value="GLHYDRLASE20"/>
</dbReference>
<protein>
    <recommendedName>
        <fullName evidence="3">beta-N-acetylhexosaminidase</fullName>
        <ecNumber evidence="3">3.2.1.52</ecNumber>
    </recommendedName>
</protein>
<proteinExistence type="inferred from homology"/>
<name>A0ABV3ZGS4_9BACT</name>
<evidence type="ECO:0000256" key="2">
    <source>
        <dbReference type="ARBA" id="ARBA00006285"/>
    </source>
</evidence>
<evidence type="ECO:0000256" key="7">
    <source>
        <dbReference type="SAM" id="SignalP"/>
    </source>
</evidence>
<evidence type="ECO:0000256" key="6">
    <source>
        <dbReference type="SAM" id="MobiDB-lite"/>
    </source>
</evidence>
<feature type="signal peptide" evidence="7">
    <location>
        <begin position="1"/>
        <end position="19"/>
    </location>
</feature>
<feature type="region of interest" description="Disordered" evidence="6">
    <location>
        <begin position="622"/>
        <end position="648"/>
    </location>
</feature>
<dbReference type="Pfam" id="PF13287">
    <property type="entry name" value="Fn3_assoc"/>
    <property type="match status" value="1"/>
</dbReference>
<accession>A0ABV3ZGS4</accession>
<keyword evidence="7" id="KW-0732">Signal</keyword>
<keyword evidence="4" id="KW-0378">Hydrolase</keyword>
<dbReference type="Gene3D" id="3.30.379.10">
    <property type="entry name" value="Chitobiase/beta-hexosaminidase domain 2-like"/>
    <property type="match status" value="1"/>
</dbReference>
<evidence type="ECO:0000256" key="5">
    <source>
        <dbReference type="ARBA" id="ARBA00023295"/>
    </source>
</evidence>
<dbReference type="InterPro" id="IPR015883">
    <property type="entry name" value="Glyco_hydro_20_cat"/>
</dbReference>
<dbReference type="RefSeq" id="WP_369329685.1">
    <property type="nucleotide sequence ID" value="NZ_JAULBC010000003.1"/>
</dbReference>
<evidence type="ECO:0000313" key="12">
    <source>
        <dbReference type="Proteomes" id="UP001560573"/>
    </source>
</evidence>
<dbReference type="PANTHER" id="PTHR22600">
    <property type="entry name" value="BETA-HEXOSAMINIDASE"/>
    <property type="match status" value="1"/>
</dbReference>
<gene>
    <name evidence="11" type="ORF">QTN47_12255</name>
</gene>
<dbReference type="InterPro" id="IPR025705">
    <property type="entry name" value="Beta_hexosaminidase_sua/sub"/>
</dbReference>
<feature type="chain" id="PRO_5046554595" description="beta-N-acetylhexosaminidase" evidence="7">
    <location>
        <begin position="20"/>
        <end position="767"/>
    </location>
</feature>
<dbReference type="Gene3D" id="3.20.20.80">
    <property type="entry name" value="Glycosidases"/>
    <property type="match status" value="1"/>
</dbReference>
<comment type="similarity">
    <text evidence="2">Belongs to the glycosyl hydrolase 20 family.</text>
</comment>
<evidence type="ECO:0000256" key="4">
    <source>
        <dbReference type="ARBA" id="ARBA00022801"/>
    </source>
</evidence>
<dbReference type="Pfam" id="PF02838">
    <property type="entry name" value="Glyco_hydro_20b"/>
    <property type="match status" value="1"/>
</dbReference>
<dbReference type="Gene3D" id="2.60.120.260">
    <property type="entry name" value="Galactose-binding domain-like"/>
    <property type="match status" value="1"/>
</dbReference>
<dbReference type="Proteomes" id="UP001560573">
    <property type="component" value="Unassembled WGS sequence"/>
</dbReference>
<dbReference type="InterPro" id="IPR000421">
    <property type="entry name" value="FA58C"/>
</dbReference>